<evidence type="ECO:0000313" key="2">
    <source>
        <dbReference type="EMBL" id="TKC41039.1"/>
    </source>
</evidence>
<sequence>MVTNGSGAGSDDTGEAFWAGPGPGRSKGRDFTSETKQWLLGKEPQLLEAGGGGEERNAQMSEDNHLSN</sequence>
<feature type="compositionally biased region" description="Basic and acidic residues" evidence="1">
    <location>
        <begin position="53"/>
        <end position="68"/>
    </location>
</feature>
<dbReference type="AlphaFoldDB" id="A0A4U1EWC5"/>
<proteinExistence type="predicted"/>
<dbReference type="Proteomes" id="UP000308365">
    <property type="component" value="Unassembled WGS sequence"/>
</dbReference>
<gene>
    <name evidence="2" type="ORF">EI555_010363</name>
</gene>
<protein>
    <submittedName>
        <fullName evidence="2">Uncharacterized protein</fullName>
    </submittedName>
</protein>
<feature type="region of interest" description="Disordered" evidence="1">
    <location>
        <begin position="1"/>
        <end position="68"/>
    </location>
</feature>
<organism evidence="2 3">
    <name type="scientific">Monodon monoceros</name>
    <name type="common">Narwhal</name>
    <name type="synonym">Ceratodon monodon</name>
    <dbReference type="NCBI Taxonomy" id="40151"/>
    <lineage>
        <taxon>Eukaryota</taxon>
        <taxon>Metazoa</taxon>
        <taxon>Chordata</taxon>
        <taxon>Craniata</taxon>
        <taxon>Vertebrata</taxon>
        <taxon>Euteleostomi</taxon>
        <taxon>Mammalia</taxon>
        <taxon>Eutheria</taxon>
        <taxon>Laurasiatheria</taxon>
        <taxon>Artiodactyla</taxon>
        <taxon>Whippomorpha</taxon>
        <taxon>Cetacea</taxon>
        <taxon>Odontoceti</taxon>
        <taxon>Monodontidae</taxon>
        <taxon>Monodon</taxon>
    </lineage>
</organism>
<evidence type="ECO:0000313" key="3">
    <source>
        <dbReference type="Proteomes" id="UP000308365"/>
    </source>
</evidence>
<comment type="caution">
    <text evidence="2">The sequence shown here is derived from an EMBL/GenBank/DDBJ whole genome shotgun (WGS) entry which is preliminary data.</text>
</comment>
<feature type="non-terminal residue" evidence="2">
    <location>
        <position position="68"/>
    </location>
</feature>
<name>A0A4U1EWC5_MONMO</name>
<evidence type="ECO:0000256" key="1">
    <source>
        <dbReference type="SAM" id="MobiDB-lite"/>
    </source>
</evidence>
<reference evidence="3" key="1">
    <citation type="journal article" date="2019" name="IScience">
        <title>Narwhal Genome Reveals Long-Term Low Genetic Diversity despite Current Large Abundance Size.</title>
        <authorList>
            <person name="Westbury M.V."/>
            <person name="Petersen B."/>
            <person name="Garde E."/>
            <person name="Heide-Jorgensen M.P."/>
            <person name="Lorenzen E.D."/>
        </authorList>
    </citation>
    <scope>NUCLEOTIDE SEQUENCE [LARGE SCALE GENOMIC DNA]</scope>
</reference>
<accession>A0A4U1EWC5</accession>
<dbReference type="EMBL" id="RWIC01000683">
    <property type="protein sequence ID" value="TKC41039.1"/>
    <property type="molecule type" value="Genomic_DNA"/>
</dbReference>